<evidence type="ECO:0000256" key="3">
    <source>
        <dbReference type="ARBA" id="ARBA00012834"/>
    </source>
</evidence>
<dbReference type="AlphaFoldDB" id="A0A8H7PEM6"/>
<dbReference type="Pfam" id="PF02752">
    <property type="entry name" value="Arrestin_C"/>
    <property type="match status" value="1"/>
</dbReference>
<evidence type="ECO:0000256" key="1">
    <source>
        <dbReference type="ARBA" id="ARBA00000724"/>
    </source>
</evidence>
<feature type="domain" description="Arrestin-like N-terminal" evidence="11">
    <location>
        <begin position="427"/>
        <end position="563"/>
    </location>
</feature>
<keyword evidence="5" id="KW-0489">Methyltransferase</keyword>
<dbReference type="Pfam" id="PF00339">
    <property type="entry name" value="Arrestin_N"/>
    <property type="match status" value="1"/>
</dbReference>
<dbReference type="SUPFAM" id="SSF53335">
    <property type="entry name" value="S-adenosyl-L-methionine-dependent methyltransferases"/>
    <property type="match status" value="1"/>
</dbReference>
<name>A0A8H7PEM6_9FUNG</name>
<dbReference type="PANTHER" id="PTHR13600">
    <property type="entry name" value="LEUCINE CARBOXYL METHYLTRANSFERASE"/>
    <property type="match status" value="1"/>
</dbReference>
<keyword evidence="6" id="KW-0808">Transferase</keyword>
<keyword evidence="7" id="KW-0949">S-adenosyl-L-methionine</keyword>
<dbReference type="GO" id="GO:0032259">
    <property type="term" value="P:methylation"/>
    <property type="evidence" value="ECO:0007669"/>
    <property type="project" value="UniProtKB-KW"/>
</dbReference>
<proteinExistence type="inferred from homology"/>
<evidence type="ECO:0000313" key="13">
    <source>
        <dbReference type="EMBL" id="KAG2172518.1"/>
    </source>
</evidence>
<evidence type="ECO:0000256" key="9">
    <source>
        <dbReference type="ARBA" id="ARBA00032526"/>
    </source>
</evidence>
<accession>A0A8H7PEM6</accession>
<dbReference type="InterPro" id="IPR007213">
    <property type="entry name" value="Ppm1/Ppm2/Tcmp"/>
</dbReference>
<dbReference type="InterPro" id="IPR011022">
    <property type="entry name" value="Arrestin_C-like"/>
</dbReference>
<comment type="catalytic activity">
    <reaction evidence="1">
        <text>[phosphatase 2A protein]-C-terminal L-leucine + S-adenosyl-L-methionine = [phosphatase 2A protein]-C-terminal L-leucine methyl ester + S-adenosyl-L-homocysteine</text>
        <dbReference type="Rhea" id="RHEA:48544"/>
        <dbReference type="Rhea" id="RHEA-COMP:12134"/>
        <dbReference type="Rhea" id="RHEA-COMP:12135"/>
        <dbReference type="ChEBI" id="CHEBI:57856"/>
        <dbReference type="ChEBI" id="CHEBI:59789"/>
        <dbReference type="ChEBI" id="CHEBI:90516"/>
        <dbReference type="ChEBI" id="CHEBI:90517"/>
        <dbReference type="EC" id="2.1.1.233"/>
    </reaction>
</comment>
<evidence type="ECO:0000259" key="12">
    <source>
        <dbReference type="Pfam" id="PF02752"/>
    </source>
</evidence>
<evidence type="ECO:0000256" key="7">
    <source>
        <dbReference type="ARBA" id="ARBA00022691"/>
    </source>
</evidence>
<dbReference type="Proteomes" id="UP000612746">
    <property type="component" value="Unassembled WGS sequence"/>
</dbReference>
<organism evidence="13 14">
    <name type="scientific">Umbelopsis vinacea</name>
    <dbReference type="NCBI Taxonomy" id="44442"/>
    <lineage>
        <taxon>Eukaryota</taxon>
        <taxon>Fungi</taxon>
        <taxon>Fungi incertae sedis</taxon>
        <taxon>Mucoromycota</taxon>
        <taxon>Mucoromycotina</taxon>
        <taxon>Umbelopsidomycetes</taxon>
        <taxon>Umbelopsidales</taxon>
        <taxon>Umbelopsidaceae</taxon>
        <taxon>Umbelopsis</taxon>
    </lineage>
</organism>
<protein>
    <recommendedName>
        <fullName evidence="4">Leucine carboxyl methyltransferase 1</fullName>
        <ecNumber evidence="3">2.1.1.233</ecNumber>
    </recommendedName>
    <alternativeName>
        <fullName evidence="8">Protein phosphatase methyltransferase 1</fullName>
    </alternativeName>
    <alternativeName>
        <fullName evidence="9">[Phosphatase 2A protein]-leucine-carboxy methyltransferase 1</fullName>
    </alternativeName>
</protein>
<dbReference type="Pfam" id="PF04072">
    <property type="entry name" value="LCM"/>
    <property type="match status" value="1"/>
</dbReference>
<dbReference type="InterPro" id="IPR029063">
    <property type="entry name" value="SAM-dependent_MTases_sf"/>
</dbReference>
<dbReference type="InterPro" id="IPR011021">
    <property type="entry name" value="Arrestin-like_N"/>
</dbReference>
<comment type="caution">
    <text evidence="13">The sequence shown here is derived from an EMBL/GenBank/DDBJ whole genome shotgun (WGS) entry which is preliminary data.</text>
</comment>
<dbReference type="Gene3D" id="3.40.50.150">
    <property type="entry name" value="Vaccinia Virus protein VP39"/>
    <property type="match status" value="1"/>
</dbReference>
<keyword evidence="14" id="KW-1185">Reference proteome</keyword>
<evidence type="ECO:0000256" key="4">
    <source>
        <dbReference type="ARBA" id="ARBA00017497"/>
    </source>
</evidence>
<evidence type="ECO:0000259" key="11">
    <source>
        <dbReference type="Pfam" id="PF00339"/>
    </source>
</evidence>
<gene>
    <name evidence="13" type="ORF">INT44_002533</name>
</gene>
<comment type="similarity">
    <text evidence="2">Belongs to the methyltransferase superfamily. LCMT family.</text>
</comment>
<dbReference type="EMBL" id="JAEPRA010000023">
    <property type="protein sequence ID" value="KAG2172518.1"/>
    <property type="molecule type" value="Genomic_DNA"/>
</dbReference>
<dbReference type="InterPro" id="IPR014752">
    <property type="entry name" value="Arrestin-like_C"/>
</dbReference>
<dbReference type="InterPro" id="IPR014756">
    <property type="entry name" value="Ig_E-set"/>
</dbReference>
<evidence type="ECO:0000256" key="2">
    <source>
        <dbReference type="ARBA" id="ARBA00010703"/>
    </source>
</evidence>
<dbReference type="InterPro" id="IPR016651">
    <property type="entry name" value="LCMT1"/>
</dbReference>
<dbReference type="GO" id="GO:0018423">
    <property type="term" value="F:protein C-terminal leucine carboxyl O-methyltransferase activity"/>
    <property type="evidence" value="ECO:0007669"/>
    <property type="project" value="UniProtKB-EC"/>
</dbReference>
<dbReference type="EC" id="2.1.1.233" evidence="3"/>
<dbReference type="Gene3D" id="2.60.40.640">
    <property type="match status" value="2"/>
</dbReference>
<evidence type="ECO:0000313" key="14">
    <source>
        <dbReference type="Proteomes" id="UP000612746"/>
    </source>
</evidence>
<evidence type="ECO:0000256" key="5">
    <source>
        <dbReference type="ARBA" id="ARBA00022603"/>
    </source>
</evidence>
<feature type="region of interest" description="Disordered" evidence="10">
    <location>
        <begin position="1"/>
        <end position="20"/>
    </location>
</feature>
<dbReference type="PANTHER" id="PTHR13600:SF21">
    <property type="entry name" value="LEUCINE CARBOXYL METHYLTRANSFERASE 1"/>
    <property type="match status" value="1"/>
</dbReference>
<dbReference type="OrthoDB" id="9984275at2759"/>
<dbReference type="SUPFAM" id="SSF81296">
    <property type="entry name" value="E set domains"/>
    <property type="match status" value="1"/>
</dbReference>
<evidence type="ECO:0000256" key="6">
    <source>
        <dbReference type="ARBA" id="ARBA00022679"/>
    </source>
</evidence>
<evidence type="ECO:0000256" key="10">
    <source>
        <dbReference type="SAM" id="MobiDB-lite"/>
    </source>
</evidence>
<feature type="domain" description="Arrestin C-terminal-like" evidence="12">
    <location>
        <begin position="606"/>
        <end position="739"/>
    </location>
</feature>
<reference evidence="13" key="1">
    <citation type="submission" date="2020-12" db="EMBL/GenBank/DDBJ databases">
        <title>Metabolic potential, ecology and presence of endohyphal bacteria is reflected in genomic diversity of Mucoromycotina.</title>
        <authorList>
            <person name="Muszewska A."/>
            <person name="Okrasinska A."/>
            <person name="Steczkiewicz K."/>
            <person name="Drgas O."/>
            <person name="Orlowska M."/>
            <person name="Perlinska-Lenart U."/>
            <person name="Aleksandrzak-Piekarczyk T."/>
            <person name="Szatraj K."/>
            <person name="Zielenkiewicz U."/>
            <person name="Pilsyk S."/>
            <person name="Malc E."/>
            <person name="Mieczkowski P."/>
            <person name="Kruszewska J.S."/>
            <person name="Biernat P."/>
            <person name="Pawlowska J."/>
        </authorList>
    </citation>
    <scope>NUCLEOTIDE SEQUENCE</scope>
    <source>
        <strain evidence="13">WA0000051536</strain>
    </source>
</reference>
<evidence type="ECO:0000256" key="8">
    <source>
        <dbReference type="ARBA" id="ARBA00029681"/>
    </source>
</evidence>
<sequence length="850" mass="95448">MNPSTFDRDDPWQNEDDVVRGTNDDATISRMSAATLGYIDDPYVRFFVKKPIRRPPIINRGSYIRYQALNHVVQRFLQSGDASSKKQIVSLGAGFDTRYFLLKAGKIPVSGVNFKYFEIDFPEMIAKKASIIRRRTELATMLDSPTVGMCSGNAERGGMELGSADYALIGGDLRHWDNIADRLAYHGFQSDAPTLFISECVLIYLAPEDSQNILKWITENTQSCLFLLYEQILPDDAFGKVMIRNLKLRNIELKGIHAYPTLDTQVQRFKQLSWHDVHAVDINTLHDHPSSQEEMKRISQLELLDELEEWRLLAAHYCVALASKSANEGVSEIKLFHPFLFCTQPNSFVIISPMESSTSLLSTSQDTSSTHTNQLSVASHRLSQTLNGLAHVGNRNRSASVNASAAPIVVAPSTASASESAPTSLLIEFDGGSHVIVRPNRIIRGTVVLNATERLYATRIRIKFRAEEIATVKTMEGSGDGRGERLHQLTTTFFETDFKLWGNDISGEFIRSFSQSTWSEIEIGQHKYPFALKFPNVNYPPSLEDPKGFCVRYVWTAQVDGPGLQSGLRSKEYLTPLRPIIVAPVSQEWVYKTTLFKERKSTPLAEVQAKLPKQTYCPDEPFSMQLNIGLIASDYKVVSISYKLRKHHEGKMLVQKGMAFREYIRQVVTGTATATSEGSQYTSHINFDIPTRLVSPSFASRHTRVHYDLQFTVLYECGQFFKSNQYAEFTIPIAIANLPYDQLLRIPDLTAIRDYRHSKECPSFFDASLDEPPQATGLPSELIGPLTAALASPPAQSPPSYFSLPSLPPQFEIQKERQERTVYTTRVLKGDHSVDLGDPVVLAGVMDEDW</sequence>